<protein>
    <submittedName>
        <fullName evidence="5">Glycosyltransferase</fullName>
    </submittedName>
</protein>
<dbReference type="InterPro" id="IPR029044">
    <property type="entry name" value="Nucleotide-diphossugar_trans"/>
</dbReference>
<sequence>MSATPRLSVVIPARNALRWLPGAIASLGGRADIEVLVVDDGSTDGTGDYLRSIARSDSRIRPLASGGEGPAAARNRGIEAAQAPLIAFLDADDRWRRGKIAAQLELHRLYPDLAFSFTDHRRFAEDGAALAGGLARCAAFAARHAMRREGFVLDRDAQAQIYAEPVVATSTVMASTALLRAVGGFNEQLRRAEDWDLWLHLAACGPVGCLPQPLSDRLVRVIDPDGHETWLRRVARRQVAEAYAAPARMLDQDAPRACRSNQLALEADGAALAGRRMQAALLRLSAFASQPRRETARAAALDLFRGRQPALAQRGA</sequence>
<evidence type="ECO:0000256" key="3">
    <source>
        <dbReference type="ARBA" id="ARBA00022679"/>
    </source>
</evidence>
<keyword evidence="6" id="KW-1185">Reference proteome</keyword>
<proteinExistence type="inferred from homology"/>
<dbReference type="SUPFAM" id="SSF53448">
    <property type="entry name" value="Nucleotide-diphospho-sugar transferases"/>
    <property type="match status" value="1"/>
</dbReference>
<dbReference type="Proteomes" id="UP000475385">
    <property type="component" value="Unassembled WGS sequence"/>
</dbReference>
<dbReference type="PANTHER" id="PTHR43685:SF5">
    <property type="entry name" value="GLYCOSYLTRANSFERASE EPSE-RELATED"/>
    <property type="match status" value="1"/>
</dbReference>
<organism evidence="5 6">
    <name type="scientific">Falsiroseomonas algicola</name>
    <dbReference type="NCBI Taxonomy" id="2716930"/>
    <lineage>
        <taxon>Bacteria</taxon>
        <taxon>Pseudomonadati</taxon>
        <taxon>Pseudomonadota</taxon>
        <taxon>Alphaproteobacteria</taxon>
        <taxon>Acetobacterales</taxon>
        <taxon>Roseomonadaceae</taxon>
        <taxon>Falsiroseomonas</taxon>
    </lineage>
</organism>
<feature type="domain" description="Glycosyltransferase 2-like" evidence="4">
    <location>
        <begin position="8"/>
        <end position="109"/>
    </location>
</feature>
<dbReference type="InterPro" id="IPR050834">
    <property type="entry name" value="Glycosyltransf_2"/>
</dbReference>
<dbReference type="CDD" id="cd00761">
    <property type="entry name" value="Glyco_tranf_GTA_type"/>
    <property type="match status" value="1"/>
</dbReference>
<dbReference type="Pfam" id="PF00535">
    <property type="entry name" value="Glycos_transf_2"/>
    <property type="match status" value="1"/>
</dbReference>
<evidence type="ECO:0000259" key="4">
    <source>
        <dbReference type="Pfam" id="PF00535"/>
    </source>
</evidence>
<evidence type="ECO:0000313" key="6">
    <source>
        <dbReference type="Proteomes" id="UP000475385"/>
    </source>
</evidence>
<accession>A0A6M1LQ85</accession>
<comment type="similarity">
    <text evidence="1">Belongs to the glycosyltransferase 2 family.</text>
</comment>
<dbReference type="PANTHER" id="PTHR43685">
    <property type="entry name" value="GLYCOSYLTRANSFERASE"/>
    <property type="match status" value="1"/>
</dbReference>
<dbReference type="Gene3D" id="3.90.550.10">
    <property type="entry name" value="Spore Coat Polysaccharide Biosynthesis Protein SpsA, Chain A"/>
    <property type="match status" value="1"/>
</dbReference>
<evidence type="ECO:0000256" key="1">
    <source>
        <dbReference type="ARBA" id="ARBA00006739"/>
    </source>
</evidence>
<evidence type="ECO:0000256" key="2">
    <source>
        <dbReference type="ARBA" id="ARBA00022676"/>
    </source>
</evidence>
<dbReference type="AlphaFoldDB" id="A0A6M1LQ85"/>
<dbReference type="EMBL" id="JAAIKB010000008">
    <property type="protein sequence ID" value="NGM22347.1"/>
    <property type="molecule type" value="Genomic_DNA"/>
</dbReference>
<reference evidence="5 6" key="2">
    <citation type="submission" date="2020-03" db="EMBL/GenBank/DDBJ databases">
        <title>Roseomonas stagni sp. nov., isolated from pond water in Japan.</title>
        <authorList>
            <person name="Furuhata K."/>
            <person name="Miyamoto H."/>
            <person name="Goto K."/>
        </authorList>
    </citation>
    <scope>NUCLEOTIDE SEQUENCE [LARGE SCALE GENOMIC DNA]</scope>
    <source>
        <strain evidence="5 6">PeD5</strain>
    </source>
</reference>
<comment type="caution">
    <text evidence="5">The sequence shown here is derived from an EMBL/GenBank/DDBJ whole genome shotgun (WGS) entry which is preliminary data.</text>
</comment>
<keyword evidence="3" id="KW-0808">Transferase</keyword>
<gene>
    <name evidence="5" type="ORF">G3576_20180</name>
</gene>
<dbReference type="GO" id="GO:0016757">
    <property type="term" value="F:glycosyltransferase activity"/>
    <property type="evidence" value="ECO:0007669"/>
    <property type="project" value="UniProtKB-KW"/>
</dbReference>
<evidence type="ECO:0000313" key="5">
    <source>
        <dbReference type="EMBL" id="NGM22347.1"/>
    </source>
</evidence>
<keyword evidence="2" id="KW-0328">Glycosyltransferase</keyword>
<dbReference type="RefSeq" id="WP_164696238.1">
    <property type="nucleotide sequence ID" value="NZ_JAAIKB010000008.1"/>
</dbReference>
<reference evidence="5 6" key="1">
    <citation type="submission" date="2020-02" db="EMBL/GenBank/DDBJ databases">
        <authorList>
            <person name="Kim H.M."/>
            <person name="Jeon C.O."/>
        </authorList>
    </citation>
    <scope>NUCLEOTIDE SEQUENCE [LARGE SCALE GENOMIC DNA]</scope>
    <source>
        <strain evidence="5 6">PeD5</strain>
    </source>
</reference>
<name>A0A6M1LQ85_9PROT</name>
<dbReference type="InterPro" id="IPR001173">
    <property type="entry name" value="Glyco_trans_2-like"/>
</dbReference>